<feature type="domain" description="Flagellin N-terminal" evidence="5">
    <location>
        <begin position="5"/>
        <end position="143"/>
    </location>
</feature>
<reference evidence="7 8" key="1">
    <citation type="submission" date="2023-08" db="EMBL/GenBank/DDBJ databases">
        <title>Rhodoferax potami sp. nov. and Rhodoferax mekongensis sp. nov., isolated from the Mekong River in Thailand.</title>
        <authorList>
            <person name="Kitikhun S."/>
            <person name="Charoenyingcharoen P."/>
            <person name="Siriarchawattana P."/>
            <person name="Likhitrattanapisal S."/>
            <person name="Nilsakha T."/>
            <person name="Chanpet A."/>
            <person name="Rattanawaree P."/>
            <person name="Ingsriswang S."/>
        </authorList>
    </citation>
    <scope>NUCLEOTIDE SEQUENCE [LARGE SCALE GENOMIC DNA]</scope>
    <source>
        <strain evidence="7 8">TBRC 17660</strain>
    </source>
</reference>
<keyword evidence="7" id="KW-0282">Flagellum</keyword>
<evidence type="ECO:0000259" key="6">
    <source>
        <dbReference type="Pfam" id="PF00700"/>
    </source>
</evidence>
<evidence type="ECO:0000313" key="7">
    <source>
        <dbReference type="EMBL" id="MDT7518420.1"/>
    </source>
</evidence>
<dbReference type="InterPro" id="IPR046358">
    <property type="entry name" value="Flagellin_C"/>
</dbReference>
<evidence type="ECO:0000256" key="1">
    <source>
        <dbReference type="ARBA" id="ARBA00005709"/>
    </source>
</evidence>
<keyword evidence="8" id="KW-1185">Reference proteome</keyword>
<dbReference type="EMBL" id="JAVBIK010000001">
    <property type="protein sequence ID" value="MDT7518420.1"/>
    <property type="molecule type" value="Genomic_DNA"/>
</dbReference>
<sequence>MASTINTNIQSLTAQRNLSMTQASLTTSMQRLSSGLRINSAKDDAAGLAITDRMTSQIRGLNQAARNANDGISLAQVAEGALSSTSNNLQRIRELAVQSANGTNSASDRLALQQEVMQLTTEISRVGSQTEFNGLKLLDGSYTTQQFQVGANANQTIGVSVTSARAVDMGNNAVSSKTAAPSIATAAAGPSLAGTANGFLSQTLTLAGNGTVNTIPTSGTLADGTSAKAVATAINAFTALSGVTAVATTKATISNVSLGSVQFQLQGSNLPPEPAITVSATINNVSDLAPLAQAINAQSGSTGITAVADKIGNLVLTQAEGDDIKILNMGVTGGLTGATVVGEDTLTPVTFQPGTGGTPAPPTSDVAVAVGGKVALNSSTGFTVTSTDATGTLIAGGSQGSALSSVAKIDISTQEGANAALLVVDGALASISANRAQLGAVQNRFLTTIENLQTNSENLSASRSRIQDADFAMETANLSRTQILQQAGTAMVAQANQLPQGVLQLLKG</sequence>
<dbReference type="InterPro" id="IPR001492">
    <property type="entry name" value="Flagellin"/>
</dbReference>
<dbReference type="SUPFAM" id="SSF64518">
    <property type="entry name" value="Phase 1 flagellin"/>
    <property type="match status" value="1"/>
</dbReference>
<evidence type="ECO:0000259" key="5">
    <source>
        <dbReference type="Pfam" id="PF00669"/>
    </source>
</evidence>
<feature type="domain" description="Flagellin C-terminal" evidence="6">
    <location>
        <begin position="423"/>
        <end position="506"/>
    </location>
</feature>
<dbReference type="Pfam" id="PF00700">
    <property type="entry name" value="Flagellin_C"/>
    <property type="match status" value="1"/>
</dbReference>
<dbReference type="RefSeq" id="WP_313874179.1">
    <property type="nucleotide sequence ID" value="NZ_JAVBIK010000001.1"/>
</dbReference>
<evidence type="ECO:0000313" key="8">
    <source>
        <dbReference type="Proteomes" id="UP001321700"/>
    </source>
</evidence>
<evidence type="ECO:0000256" key="3">
    <source>
        <dbReference type="ARBA" id="ARBA00023143"/>
    </source>
</evidence>
<keyword evidence="3 4" id="KW-0975">Bacterial flagellum</keyword>
<gene>
    <name evidence="7" type="ORF">RAE19_06815</name>
</gene>
<comment type="similarity">
    <text evidence="1 4">Belongs to the bacterial flagellin family.</text>
</comment>
<evidence type="ECO:0000256" key="2">
    <source>
        <dbReference type="ARBA" id="ARBA00022525"/>
    </source>
</evidence>
<organism evidence="7 8">
    <name type="scientific">Rhodoferax potami</name>
    <dbReference type="NCBI Taxonomy" id="3068338"/>
    <lineage>
        <taxon>Bacteria</taxon>
        <taxon>Pseudomonadati</taxon>
        <taxon>Pseudomonadota</taxon>
        <taxon>Betaproteobacteria</taxon>
        <taxon>Burkholderiales</taxon>
        <taxon>Comamonadaceae</taxon>
        <taxon>Rhodoferax</taxon>
    </lineage>
</organism>
<dbReference type="Gene3D" id="6.10.10.10">
    <property type="entry name" value="Flagellar export chaperone, C-terminal domain"/>
    <property type="match status" value="1"/>
</dbReference>
<comment type="caution">
    <text evidence="7">The sequence shown here is derived from an EMBL/GenBank/DDBJ whole genome shotgun (WGS) entry which is preliminary data.</text>
</comment>
<dbReference type="PANTHER" id="PTHR42792:SF2">
    <property type="entry name" value="FLAGELLIN"/>
    <property type="match status" value="1"/>
</dbReference>
<name>A0ABU3KL54_9BURK</name>
<accession>A0ABU3KL54</accession>
<dbReference type="Gene3D" id="1.20.1330.10">
    <property type="entry name" value="f41 fragment of flagellin, N-terminal domain"/>
    <property type="match status" value="1"/>
</dbReference>
<keyword evidence="7" id="KW-0969">Cilium</keyword>
<dbReference type="InterPro" id="IPR042187">
    <property type="entry name" value="Flagellin_C_sub2"/>
</dbReference>
<dbReference type="Pfam" id="PF00669">
    <property type="entry name" value="Flagellin_N"/>
    <property type="match status" value="1"/>
</dbReference>
<dbReference type="Proteomes" id="UP001321700">
    <property type="component" value="Unassembled WGS sequence"/>
</dbReference>
<dbReference type="PRINTS" id="PR00207">
    <property type="entry name" value="FLAGELLIN"/>
</dbReference>
<dbReference type="InterPro" id="IPR010810">
    <property type="entry name" value="Flagellin_hook_IN_motif"/>
</dbReference>
<protein>
    <recommendedName>
        <fullName evidence="4">Flagellin</fullName>
    </recommendedName>
</protein>
<dbReference type="Pfam" id="PF07196">
    <property type="entry name" value="Flagellin_IN"/>
    <property type="match status" value="1"/>
</dbReference>
<dbReference type="PANTHER" id="PTHR42792">
    <property type="entry name" value="FLAGELLIN"/>
    <property type="match status" value="1"/>
</dbReference>
<evidence type="ECO:0000256" key="4">
    <source>
        <dbReference type="RuleBase" id="RU362073"/>
    </source>
</evidence>
<dbReference type="Gene3D" id="6.10.280.190">
    <property type="match status" value="1"/>
</dbReference>
<dbReference type="Gene3D" id="2.170.280.10">
    <property type="entry name" value="f41 fragment of flagellin, middle domain"/>
    <property type="match status" value="1"/>
</dbReference>
<keyword evidence="2 4" id="KW-0964">Secreted</keyword>
<comment type="function">
    <text evidence="4">Flagellin is the subunit protein which polymerizes to form the filaments of bacterial flagella.</text>
</comment>
<proteinExistence type="inferred from homology"/>
<keyword evidence="7" id="KW-0966">Cell projection</keyword>
<dbReference type="Gene3D" id="2.30.220.10">
    <property type="entry name" value="f41 fragment of flagellin, C-terminal domain"/>
    <property type="match status" value="1"/>
</dbReference>
<comment type="subcellular location">
    <subcellularLocation>
        <location evidence="4">Secreted</location>
    </subcellularLocation>
    <subcellularLocation>
        <location evidence="4">Bacterial flagellum</location>
    </subcellularLocation>
</comment>
<dbReference type="InterPro" id="IPR001029">
    <property type="entry name" value="Flagellin_N"/>
</dbReference>